<dbReference type="InterPro" id="IPR022038">
    <property type="entry name" value="Ig-like_bact"/>
</dbReference>
<organism evidence="2">
    <name type="scientific">Magallana gigas</name>
    <name type="common">Pacific oyster</name>
    <name type="synonym">Crassostrea gigas</name>
    <dbReference type="NCBI Taxonomy" id="29159"/>
    <lineage>
        <taxon>Eukaryota</taxon>
        <taxon>Metazoa</taxon>
        <taxon>Spiralia</taxon>
        <taxon>Lophotrochozoa</taxon>
        <taxon>Mollusca</taxon>
        <taxon>Bivalvia</taxon>
        <taxon>Autobranchia</taxon>
        <taxon>Pteriomorphia</taxon>
        <taxon>Ostreida</taxon>
        <taxon>Ostreoidea</taxon>
        <taxon>Ostreidae</taxon>
        <taxon>Magallana</taxon>
    </lineage>
</organism>
<dbReference type="EMBL" id="JH823231">
    <property type="protein sequence ID" value="EKC26202.1"/>
    <property type="molecule type" value="Genomic_DNA"/>
</dbReference>
<accession>K1PPR8</accession>
<evidence type="ECO:0000259" key="1">
    <source>
        <dbReference type="Pfam" id="PF12245"/>
    </source>
</evidence>
<proteinExistence type="predicted"/>
<evidence type="ECO:0000313" key="2">
    <source>
        <dbReference type="EMBL" id="EKC26202.1"/>
    </source>
</evidence>
<feature type="domain" description="Ig-like" evidence="1">
    <location>
        <begin position="147"/>
        <end position="221"/>
    </location>
</feature>
<reference evidence="2" key="1">
    <citation type="journal article" date="2012" name="Nature">
        <title>The oyster genome reveals stress adaptation and complexity of shell formation.</title>
        <authorList>
            <person name="Zhang G."/>
            <person name="Fang X."/>
            <person name="Guo X."/>
            <person name="Li L."/>
            <person name="Luo R."/>
            <person name="Xu F."/>
            <person name="Yang P."/>
            <person name="Zhang L."/>
            <person name="Wang X."/>
            <person name="Qi H."/>
            <person name="Xiong Z."/>
            <person name="Que H."/>
            <person name="Xie Y."/>
            <person name="Holland P.W."/>
            <person name="Paps J."/>
            <person name="Zhu Y."/>
            <person name="Wu F."/>
            <person name="Chen Y."/>
            <person name="Wang J."/>
            <person name="Peng C."/>
            <person name="Meng J."/>
            <person name="Yang L."/>
            <person name="Liu J."/>
            <person name="Wen B."/>
            <person name="Zhang N."/>
            <person name="Huang Z."/>
            <person name="Zhu Q."/>
            <person name="Feng Y."/>
            <person name="Mount A."/>
            <person name="Hedgecock D."/>
            <person name="Xu Z."/>
            <person name="Liu Y."/>
            <person name="Domazet-Loso T."/>
            <person name="Du Y."/>
            <person name="Sun X."/>
            <person name="Zhang S."/>
            <person name="Liu B."/>
            <person name="Cheng P."/>
            <person name="Jiang X."/>
            <person name="Li J."/>
            <person name="Fan D."/>
            <person name="Wang W."/>
            <person name="Fu W."/>
            <person name="Wang T."/>
            <person name="Wang B."/>
            <person name="Zhang J."/>
            <person name="Peng Z."/>
            <person name="Li Y."/>
            <person name="Li N."/>
            <person name="Wang J."/>
            <person name="Chen M."/>
            <person name="He Y."/>
            <person name="Tan F."/>
            <person name="Song X."/>
            <person name="Zheng Q."/>
            <person name="Huang R."/>
            <person name="Yang H."/>
            <person name="Du X."/>
            <person name="Chen L."/>
            <person name="Yang M."/>
            <person name="Gaffney P.M."/>
            <person name="Wang S."/>
            <person name="Luo L."/>
            <person name="She Z."/>
            <person name="Ming Y."/>
            <person name="Huang W."/>
            <person name="Zhang S."/>
            <person name="Huang B."/>
            <person name="Zhang Y."/>
            <person name="Qu T."/>
            <person name="Ni P."/>
            <person name="Miao G."/>
            <person name="Wang J."/>
            <person name="Wang Q."/>
            <person name="Steinberg C.E."/>
            <person name="Wang H."/>
            <person name="Li N."/>
            <person name="Qian L."/>
            <person name="Zhang G."/>
            <person name="Li Y."/>
            <person name="Yang H."/>
            <person name="Liu X."/>
            <person name="Wang J."/>
            <person name="Yin Y."/>
            <person name="Wang J."/>
        </authorList>
    </citation>
    <scope>NUCLEOTIDE SEQUENCE [LARGE SCALE GENOMIC DNA]</scope>
    <source>
        <strain evidence="2">05x7-T-G4-1.051#20</strain>
    </source>
</reference>
<name>K1PPR8_MAGGI</name>
<dbReference type="PANTHER" id="PTHR16897:SF2">
    <property type="entry name" value="OS03G0226600 PROTEIN"/>
    <property type="match status" value="1"/>
</dbReference>
<protein>
    <recommendedName>
        <fullName evidence="1">Ig-like domain-containing protein</fullName>
    </recommendedName>
</protein>
<dbReference type="HOGENOM" id="CLU_231183_0_0_1"/>
<gene>
    <name evidence="2" type="ORF">CGI_10027189</name>
</gene>
<dbReference type="Pfam" id="PF12245">
    <property type="entry name" value="Big_3_2"/>
    <property type="match status" value="1"/>
</dbReference>
<dbReference type="SUPFAM" id="SSF49265">
    <property type="entry name" value="Fibronectin type III"/>
    <property type="match status" value="1"/>
</dbReference>
<dbReference type="PANTHER" id="PTHR16897">
    <property type="entry name" value="OS10G0105400 PROTEIN"/>
    <property type="match status" value="1"/>
</dbReference>
<sequence>MAGRIQDLKLGGVSFRQGVWGLLEAGGSWIIDILYGENEAYKLHANKCMRYIARLCLTFNSQAGGYMKYKDFKNNVHPSSGAVIYNRVSESKDVCVHFDSSSPVHCAETLSCHGIEPLLVMPGRLTRDPNIMIKYRGWNDPFPHNPDQASGIKSFAITVHEVKELNKLTLIMDERGQSYNVSNDEANITLPHEPALYGIALEVLDNAGNVKSARRFVMFDNSSEIKINFLKHLKVDSASPETNYTWQTHRKRSCLSWDGRYYNSYNYGFNLLRKIQKDFHGVYQGIYEQETGILPVSGTKNVHGITSFYYSWFKENQEVSTEVAIPNFPDQKYCVDLGVKDGETHTITITSKDLMENTLSENITFYVDASVPDIEEVWLSKDGVRQLFVHNSTDLAQMVLQFKTFDSHSGLYSIEYFLGTSRGGNELAYKTLAVHTLENKSCDSFVDCYCPSVGPCENSLYTVKFNHLIKNNTNTGQHNRAYYFTVKVTNGARLVAIEHVDILADDSPPVRGVVVEGPAGYPDIDYTSEASVIVRWNGFIDHESGIMKYRIGIGEHCLTATEMNVYSHDLPKNLSLYESSEAYLKVNLPHDGLYYVSVLAYNNALEPSEVACSDGVFRDTTPTKKVYTGFGSTSSASMSPDLISYLETNNFNEYHIVHSGLDPGIPVYAFVQVKNKADLTTLVSFGPIIIDETPPLYRGNIAVIQEPKYIYVGWTENTFIEAEQKEPIDSVLFRIGHVQSVVVSDGFTVIDKAEVLNALDVRIGTPCRAKNLTGIDIAMANISNIDIPYTLPVYGYKSMKICVKGIYRSGRSETSCTNLKAKSNPNEISTGHLHEIDSEGDNFKTIIKLANSQHLGDKIRLVHDAEIDVVSRGRRVHGFMNGIDGKVVTWYLMEKQSLPHLTCDADINCLQTTTSTDGIGRFNTQGLRVGTYFICAIVGSNNSSNLKHLTSAEKDFSTCGNGFVIDESPPTGGLVEISSNNDGFISDKNELEIHWSDFYDDEMKLSHEHSGIARYEVSLGSIFGGQDVVQYRNVGLQTSVVFFNISLNIGITYFATVKAFDFAGHITEVTSSGKTLDFTAPELGMIFVRFPGLKDAISTIHELFVQWEGFVDEESGIKDTLLALGSTNESTDILDFRSVTGGSTVIKELESMRDGHQYFIILKVLNHAGLHTIAASEPFLFDKSPPENGAVYDGLANDVDFQNDIQSYTCHWFGFVDPHTNIEYYEVGLGTKPFTYDIFPSRFVGLHKNNSWSGVFEPGVQYYATVKACNRAGLCSLKSSNGVIMDNSPPVPGLIHIGFSGHHEPFLPYNNSVSASWAGFIDPHSGIDHFEWCLGKRPGLCNYVDYENIMLSNRVTKTGLSLPTSKDLYFTLKSINRVGLSVERTSAKFQIDTSPPVAVKSPTFITKDHGVSLVNGTQFDNSLITIQWQFQDLESSIVRHQLVLEVNRNGHVAYETKELGSQMQITLMSPNGTFLKDGDAYIAKVTSCNGAGDDFIRKTLVNLSTVFEVNQTMTPGTTYFFTVIARNNMGLETTAISDGILVDTDSPTPGVVYNTKQFRNALHQFSTSSLSMSWHGFEDHQSSIKYFEVSIVETESGTLINRTDRVLFSNDYTFRNLHLQHNKSYGIRVRAADFLQHFSPYVTSHPIKIDSTPPFGVQCEKFDDLYLEVTAIEKQKPFLHSRTTVLSGVVSLKKNTIYKIGVDVLKELHFKMVYFQLGNEVMNLYLSLNADSSYSSKHQFMSTYEGEISLKIIFASRHDIMEEDIFIRLQQCSVSSITQSPLIVRQINPGLLSVCSFILDPESDIENVLIGAGTTKGGYQIQSLLPVSSFNHGVVETESPHGSRIYITAVARNNAGQWSKFSQEITLDHTPPIISNFTVGVQNSETLKERTHVANMSVSNSSESFTTRLVRETRVVATWNVSEEESELASCYCSVGPWKESMGRSWQESIDRMQCEISNLTFDHGAKIEVSLKCINKVQLMEVKKAGPFTIYHEAPNSDLSSLSFYPDNRYTVLEGNANLKVQSNLTHVDFTWGSFDDLSGNVSYETRVRKDDNVIAPWESVGLRNSASRKINLVGRVDTFIADVRAINNGGFQSPTINTSIILDDKPPILTGVPAGYFLDKGGCSIKWTNVFSPSFYGPMVYQVSAGSSNGSSDIQSPISTMAEEINVEWSPDQSQHEVFVNILAFGSNGEFSRYSTKIFVR</sequence>
<dbReference type="InParanoid" id="K1PPR8"/>
<dbReference type="InterPro" id="IPR036116">
    <property type="entry name" value="FN3_sf"/>
</dbReference>